<feature type="region of interest" description="Disordered" evidence="1">
    <location>
        <begin position="1"/>
        <end position="41"/>
    </location>
</feature>
<organism evidence="2 3">
    <name type="scientific">Portunus trituberculatus</name>
    <name type="common">Swimming crab</name>
    <name type="synonym">Neptunus trituberculatus</name>
    <dbReference type="NCBI Taxonomy" id="210409"/>
    <lineage>
        <taxon>Eukaryota</taxon>
        <taxon>Metazoa</taxon>
        <taxon>Ecdysozoa</taxon>
        <taxon>Arthropoda</taxon>
        <taxon>Crustacea</taxon>
        <taxon>Multicrustacea</taxon>
        <taxon>Malacostraca</taxon>
        <taxon>Eumalacostraca</taxon>
        <taxon>Eucarida</taxon>
        <taxon>Decapoda</taxon>
        <taxon>Pleocyemata</taxon>
        <taxon>Brachyura</taxon>
        <taxon>Eubrachyura</taxon>
        <taxon>Portunoidea</taxon>
        <taxon>Portunidae</taxon>
        <taxon>Portuninae</taxon>
        <taxon>Portunus</taxon>
    </lineage>
</organism>
<keyword evidence="3" id="KW-1185">Reference proteome</keyword>
<evidence type="ECO:0000256" key="1">
    <source>
        <dbReference type="SAM" id="MobiDB-lite"/>
    </source>
</evidence>
<dbReference type="Proteomes" id="UP000324222">
    <property type="component" value="Unassembled WGS sequence"/>
</dbReference>
<comment type="caution">
    <text evidence="2">The sequence shown here is derived from an EMBL/GenBank/DDBJ whole genome shotgun (WGS) entry which is preliminary data.</text>
</comment>
<gene>
    <name evidence="2" type="ORF">E2C01_060581</name>
</gene>
<feature type="compositionally biased region" description="Pro residues" evidence="1">
    <location>
        <begin position="22"/>
        <end position="31"/>
    </location>
</feature>
<accession>A0A5B7HCH9</accession>
<protein>
    <submittedName>
        <fullName evidence="2">Uncharacterized protein</fullName>
    </submittedName>
</protein>
<name>A0A5B7HCH9_PORTR</name>
<dbReference type="EMBL" id="VSRR010024744">
    <property type="protein sequence ID" value="MPC66434.1"/>
    <property type="molecule type" value="Genomic_DNA"/>
</dbReference>
<reference evidence="2 3" key="1">
    <citation type="submission" date="2019-05" db="EMBL/GenBank/DDBJ databases">
        <title>Another draft genome of Portunus trituberculatus and its Hox gene families provides insights of decapod evolution.</title>
        <authorList>
            <person name="Jeong J.-H."/>
            <person name="Song I."/>
            <person name="Kim S."/>
            <person name="Choi T."/>
            <person name="Kim D."/>
            <person name="Ryu S."/>
            <person name="Kim W."/>
        </authorList>
    </citation>
    <scope>NUCLEOTIDE SEQUENCE [LARGE SCALE GENOMIC DNA]</scope>
    <source>
        <tissue evidence="2">Muscle</tissue>
    </source>
</reference>
<evidence type="ECO:0000313" key="2">
    <source>
        <dbReference type="EMBL" id="MPC66434.1"/>
    </source>
</evidence>
<sequence length="87" mass="8986">METRTLFIARHQKPLHAEGKRPAPPRAPPCPATVTAAGGGGGGGGGRRVLRLCAVPDALQAPLVLHLGVYEREMSGRVAGGAWVRVG</sequence>
<dbReference type="AlphaFoldDB" id="A0A5B7HCH9"/>
<proteinExistence type="predicted"/>
<evidence type="ECO:0000313" key="3">
    <source>
        <dbReference type="Proteomes" id="UP000324222"/>
    </source>
</evidence>